<protein>
    <submittedName>
        <fullName evidence="3">Organ specific protein</fullName>
    </submittedName>
</protein>
<organism evidence="3">
    <name type="scientific">Hymenolepis diminuta</name>
    <name type="common">Rat tapeworm</name>
    <dbReference type="NCBI Taxonomy" id="6216"/>
    <lineage>
        <taxon>Eukaryota</taxon>
        <taxon>Metazoa</taxon>
        <taxon>Spiralia</taxon>
        <taxon>Lophotrochozoa</taxon>
        <taxon>Platyhelminthes</taxon>
        <taxon>Cestoda</taxon>
        <taxon>Eucestoda</taxon>
        <taxon>Cyclophyllidea</taxon>
        <taxon>Hymenolepididae</taxon>
        <taxon>Hymenolepis</taxon>
    </lineage>
</organism>
<gene>
    <name evidence="1" type="ORF">HDID_LOCUS10024</name>
</gene>
<name>A0A158QG65_HYMDI</name>
<evidence type="ECO:0000313" key="3">
    <source>
        <dbReference type="WBParaSite" id="HDID_0001002601-mRNA-1"/>
    </source>
</evidence>
<dbReference type="Proteomes" id="UP000274504">
    <property type="component" value="Unassembled WGS sequence"/>
</dbReference>
<evidence type="ECO:0000313" key="2">
    <source>
        <dbReference type="Proteomes" id="UP000274504"/>
    </source>
</evidence>
<reference evidence="3" key="1">
    <citation type="submission" date="2016-04" db="UniProtKB">
        <authorList>
            <consortium name="WormBaseParasite"/>
        </authorList>
    </citation>
    <scope>IDENTIFICATION</scope>
</reference>
<accession>A0A158QG65</accession>
<reference evidence="1 2" key="2">
    <citation type="submission" date="2018-11" db="EMBL/GenBank/DDBJ databases">
        <authorList>
            <consortium name="Pathogen Informatics"/>
        </authorList>
    </citation>
    <scope>NUCLEOTIDE SEQUENCE [LARGE SCALE GENOMIC DNA]</scope>
</reference>
<evidence type="ECO:0000313" key="1">
    <source>
        <dbReference type="EMBL" id="VDL62543.1"/>
    </source>
</evidence>
<proteinExistence type="predicted"/>
<dbReference type="WBParaSite" id="HDID_0001002601-mRNA-1">
    <property type="protein sequence ID" value="HDID_0001002601-mRNA-1"/>
    <property type="gene ID" value="HDID_0001002601"/>
</dbReference>
<dbReference type="EMBL" id="UYSG01011490">
    <property type="protein sequence ID" value="VDL62543.1"/>
    <property type="molecule type" value="Genomic_DNA"/>
</dbReference>
<sequence length="76" mass="8368">MASSTVGDIPTLDAPLALDSKKTDKQWKETAEAQITEAPSADGSKAIRNINDSTEYQQNISYNKAGTFRNFKDEMI</sequence>
<dbReference type="AlphaFoldDB" id="A0A158QG65"/>